<dbReference type="EMBL" id="JBHRYC010000086">
    <property type="protein sequence ID" value="MFC3639278.1"/>
    <property type="molecule type" value="Genomic_DNA"/>
</dbReference>
<feature type="region of interest" description="Disordered" evidence="2">
    <location>
        <begin position="334"/>
        <end position="354"/>
    </location>
</feature>
<dbReference type="InterPro" id="IPR007157">
    <property type="entry name" value="PspA_VIPP1"/>
</dbReference>
<reference evidence="4" key="1">
    <citation type="journal article" date="2019" name="Int. J. Syst. Evol. Microbiol.">
        <title>The Global Catalogue of Microorganisms (GCM) 10K type strain sequencing project: providing services to taxonomists for standard genome sequencing and annotation.</title>
        <authorList>
            <consortium name="The Broad Institute Genomics Platform"/>
            <consortium name="The Broad Institute Genome Sequencing Center for Infectious Disease"/>
            <person name="Wu L."/>
            <person name="Ma J."/>
        </authorList>
    </citation>
    <scope>NUCLEOTIDE SEQUENCE [LARGE SCALE GENOMIC DNA]</scope>
    <source>
        <strain evidence="4">KCTC 42282</strain>
    </source>
</reference>
<sequence>MIERPATTMALELAPSSEDRNALTATLAAYRQAMAILDGTRGANLVALHEEAYEDIRARTGLPARMATLALRDHSRRQPGAPINDIPLDAKLFAVKGPDRISIATVSGRAIVPYVVDGYRGGWSDFAEARLVFGDAAIHVRVGVHAGPRDARETRETNMTNEGILARLGRVIAGVVNTAVDAAEAANPVAVAQQAVREIGKISDEARAALGAAIAAGHRLKAKAADLEAEIADLDGKIRTGLANGREDLARAAVGVQLDLEAQREALGKAISDNAAEIAEAETTLRSIASARADAMKRLDDAKRAERAAPVAATPSQRNDQRLADALAAVERVTGAPAKPAGGEAEIEELGRMQRQDAIEARLKSIRGD</sequence>
<dbReference type="PANTHER" id="PTHR31088:SF6">
    <property type="entry name" value="PHAGE SHOCK PROTEIN A"/>
    <property type="match status" value="1"/>
</dbReference>
<comment type="caution">
    <text evidence="3">The sequence shown here is derived from an EMBL/GenBank/DDBJ whole genome shotgun (WGS) entry which is preliminary data.</text>
</comment>
<feature type="compositionally biased region" description="Low complexity" evidence="2">
    <location>
        <begin position="335"/>
        <end position="344"/>
    </location>
</feature>
<evidence type="ECO:0000313" key="3">
    <source>
        <dbReference type="EMBL" id="MFC3639278.1"/>
    </source>
</evidence>
<evidence type="ECO:0000313" key="4">
    <source>
        <dbReference type="Proteomes" id="UP001595704"/>
    </source>
</evidence>
<evidence type="ECO:0000256" key="2">
    <source>
        <dbReference type="SAM" id="MobiDB-lite"/>
    </source>
</evidence>
<organism evidence="3 4">
    <name type="scientific">Camelimonas fluminis</name>
    <dbReference type="NCBI Taxonomy" id="1576911"/>
    <lineage>
        <taxon>Bacteria</taxon>
        <taxon>Pseudomonadati</taxon>
        <taxon>Pseudomonadota</taxon>
        <taxon>Alphaproteobacteria</taxon>
        <taxon>Hyphomicrobiales</taxon>
        <taxon>Chelatococcaceae</taxon>
        <taxon>Camelimonas</taxon>
    </lineage>
</organism>
<comment type="similarity">
    <text evidence="1">Belongs to the PspA/Vipp/IM30 family.</text>
</comment>
<dbReference type="Proteomes" id="UP001595704">
    <property type="component" value="Unassembled WGS sequence"/>
</dbReference>
<accession>A0ABV7UL74</accession>
<protein>
    <submittedName>
        <fullName evidence="3">PspA/IM30 family protein</fullName>
    </submittedName>
</protein>
<keyword evidence="4" id="KW-1185">Reference proteome</keyword>
<proteinExistence type="inferred from homology"/>
<evidence type="ECO:0000256" key="1">
    <source>
        <dbReference type="ARBA" id="ARBA00043985"/>
    </source>
</evidence>
<gene>
    <name evidence="3" type="ORF">ACFONL_18200</name>
</gene>
<name>A0ABV7UL74_9HYPH</name>
<dbReference type="RefSeq" id="WP_191318601.1">
    <property type="nucleotide sequence ID" value="NZ_BNCG01000003.1"/>
</dbReference>
<dbReference type="Pfam" id="PF04012">
    <property type="entry name" value="PspA_IM30"/>
    <property type="match status" value="1"/>
</dbReference>
<dbReference type="PANTHER" id="PTHR31088">
    <property type="entry name" value="MEMBRANE-ASSOCIATED PROTEIN VIPP1, CHLOROPLASTIC"/>
    <property type="match status" value="1"/>
</dbReference>